<feature type="compositionally biased region" description="Acidic residues" evidence="2">
    <location>
        <begin position="159"/>
        <end position="174"/>
    </location>
</feature>
<organism evidence="4 5">
    <name type="scientific">Botrimarina mediterranea</name>
    <dbReference type="NCBI Taxonomy" id="2528022"/>
    <lineage>
        <taxon>Bacteria</taxon>
        <taxon>Pseudomonadati</taxon>
        <taxon>Planctomycetota</taxon>
        <taxon>Planctomycetia</taxon>
        <taxon>Pirellulales</taxon>
        <taxon>Lacipirellulaceae</taxon>
        <taxon>Botrimarina</taxon>
    </lineage>
</organism>
<proteinExistence type="predicted"/>
<feature type="region of interest" description="Disordered" evidence="2">
    <location>
        <begin position="151"/>
        <end position="181"/>
    </location>
</feature>
<name>A0A518K3B4_9BACT</name>
<evidence type="ECO:0000256" key="1">
    <source>
        <dbReference type="SAM" id="Coils"/>
    </source>
</evidence>
<evidence type="ECO:0000256" key="3">
    <source>
        <dbReference type="SAM" id="Phobius"/>
    </source>
</evidence>
<sequence length="450" mass="49776">MIVTILLGVVTLFVLVGAFFASKYWHWAHVLVLVAFYFAAVGYAILAARSLDTRLQYQKQLAEAEVNLEQQVVLNDAMKRGTQDPQLVNQLAAREILAAQDAESFPGVVQQEHVLRMQNRSRGRVWRNVIPLGAPNPETGAVEVGFNEKRPAGAAAEGEAIEGEEPPIEGEEAAAEPAERTPLELEPDSIVYVFEAGPLEGTDGQSTNQYLGEFRIDSVEPAARTAVLEPLDHLATDPYATDRLIKSSQRNAPWIVYRSMPADDRDLFAGMDEETLRRLLPEQVVEEYLRDGTPAQPDDPEARLVSIDADGNIVPPDEAEERGVAKIYRRRMRDYALILNNLEAQRAELVSRRLSLESDIAKLNTALAGAKELTAYREQELAKWQADFAAVERERQAINSHKAALLAQVDNARRLLDQTLEQNAQLASARLSERGSLTPIGPGELDVDAL</sequence>
<protein>
    <submittedName>
        <fullName evidence="4">Uncharacterized protein</fullName>
    </submittedName>
</protein>
<dbReference type="Proteomes" id="UP000316426">
    <property type="component" value="Chromosome"/>
</dbReference>
<keyword evidence="5" id="KW-1185">Reference proteome</keyword>
<feature type="coiled-coil region" evidence="1">
    <location>
        <begin position="325"/>
        <end position="359"/>
    </location>
</feature>
<keyword evidence="3" id="KW-1133">Transmembrane helix</keyword>
<dbReference type="EMBL" id="CP036349">
    <property type="protein sequence ID" value="QDV72260.1"/>
    <property type="molecule type" value="Genomic_DNA"/>
</dbReference>
<keyword evidence="3" id="KW-0472">Membrane</keyword>
<reference evidence="4 5" key="1">
    <citation type="submission" date="2019-02" db="EMBL/GenBank/DDBJ databases">
        <title>Deep-cultivation of Planctomycetes and their phenomic and genomic characterization uncovers novel biology.</title>
        <authorList>
            <person name="Wiegand S."/>
            <person name="Jogler M."/>
            <person name="Boedeker C."/>
            <person name="Pinto D."/>
            <person name="Vollmers J."/>
            <person name="Rivas-Marin E."/>
            <person name="Kohn T."/>
            <person name="Peeters S.H."/>
            <person name="Heuer A."/>
            <person name="Rast P."/>
            <person name="Oberbeckmann S."/>
            <person name="Bunk B."/>
            <person name="Jeske O."/>
            <person name="Meyerdierks A."/>
            <person name="Storesund J.E."/>
            <person name="Kallscheuer N."/>
            <person name="Luecker S."/>
            <person name="Lage O.M."/>
            <person name="Pohl T."/>
            <person name="Merkel B.J."/>
            <person name="Hornburger P."/>
            <person name="Mueller R.-W."/>
            <person name="Bruemmer F."/>
            <person name="Labrenz M."/>
            <person name="Spormann A.M."/>
            <person name="Op den Camp H."/>
            <person name="Overmann J."/>
            <person name="Amann R."/>
            <person name="Jetten M.S.M."/>
            <person name="Mascher T."/>
            <person name="Medema M.H."/>
            <person name="Devos D.P."/>
            <person name="Kaster A.-K."/>
            <person name="Ovreas L."/>
            <person name="Rohde M."/>
            <person name="Galperin M.Y."/>
            <person name="Jogler C."/>
        </authorList>
    </citation>
    <scope>NUCLEOTIDE SEQUENCE [LARGE SCALE GENOMIC DNA]</scope>
    <source>
        <strain evidence="4 5">Spa11</strain>
    </source>
</reference>
<gene>
    <name evidence="4" type="ORF">Spa11_04340</name>
</gene>
<evidence type="ECO:0000256" key="2">
    <source>
        <dbReference type="SAM" id="MobiDB-lite"/>
    </source>
</evidence>
<keyword evidence="3" id="KW-0812">Transmembrane</keyword>
<dbReference type="RefSeq" id="WP_145106312.1">
    <property type="nucleotide sequence ID" value="NZ_CP036349.1"/>
</dbReference>
<feature type="coiled-coil region" evidence="1">
    <location>
        <begin position="402"/>
        <end position="429"/>
    </location>
</feature>
<dbReference type="AlphaFoldDB" id="A0A518K3B4"/>
<evidence type="ECO:0000313" key="5">
    <source>
        <dbReference type="Proteomes" id="UP000316426"/>
    </source>
</evidence>
<keyword evidence="1" id="KW-0175">Coiled coil</keyword>
<evidence type="ECO:0000313" key="4">
    <source>
        <dbReference type="EMBL" id="QDV72260.1"/>
    </source>
</evidence>
<feature type="transmembrane region" description="Helical" evidence="3">
    <location>
        <begin position="31"/>
        <end position="51"/>
    </location>
</feature>
<accession>A0A518K3B4</accession>
<dbReference type="KEGG" id="bmei:Spa11_04340"/>